<feature type="region of interest" description="Disordered" evidence="1">
    <location>
        <begin position="66"/>
        <end position="125"/>
    </location>
</feature>
<feature type="region of interest" description="Disordered" evidence="1">
    <location>
        <begin position="1"/>
        <end position="22"/>
    </location>
</feature>
<feature type="compositionally biased region" description="Low complexity" evidence="1">
    <location>
        <begin position="85"/>
        <end position="99"/>
    </location>
</feature>
<comment type="caution">
    <text evidence="3">The sequence shown here is derived from an EMBL/GenBank/DDBJ whole genome shotgun (WGS) entry which is preliminary data.</text>
</comment>
<keyword evidence="2" id="KW-0472">Membrane</keyword>
<feature type="region of interest" description="Disordered" evidence="1">
    <location>
        <begin position="141"/>
        <end position="162"/>
    </location>
</feature>
<keyword evidence="2" id="KW-0812">Transmembrane</keyword>
<proteinExistence type="predicted"/>
<evidence type="ECO:0000256" key="2">
    <source>
        <dbReference type="SAM" id="Phobius"/>
    </source>
</evidence>
<feature type="compositionally biased region" description="Basic residues" evidence="1">
    <location>
        <begin position="1"/>
        <end position="20"/>
    </location>
</feature>
<gene>
    <name evidence="3" type="ORF">CTI11_18655</name>
</gene>
<accession>A0A2G7T485</accession>
<sequence>MPATSHRPHARPRGPVHVHVRPPSDENLVITVIAVSLLAITVLGIGVYQFMQYQREQDQEQLNSRVYRSYVRNTDEAPAPEEPEQAAAAPTPAKPSQQQLNQEMTRKLLAHPGVTPGAGFSAPGVKSTGVVIIDAIDQAQAREKASSAARPAAAIANPSPAS</sequence>
<dbReference type="AlphaFoldDB" id="A0A2G7T485"/>
<evidence type="ECO:0000256" key="1">
    <source>
        <dbReference type="SAM" id="MobiDB-lite"/>
    </source>
</evidence>
<feature type="transmembrane region" description="Helical" evidence="2">
    <location>
        <begin position="28"/>
        <end position="48"/>
    </location>
</feature>
<reference evidence="3" key="1">
    <citation type="submission" date="2017-10" db="EMBL/GenBank/DDBJ databases">
        <title>Chryseobacterium sp. B5 is a hydrocarbonoclastic and plant growth promoting bacterium.</title>
        <authorList>
            <person name="Thijs S."/>
            <person name="Gkorezis P."/>
            <person name="Van Hamme J."/>
        </authorList>
    </citation>
    <scope>NUCLEOTIDE SEQUENCE</scope>
    <source>
        <strain evidence="3">B5</strain>
    </source>
</reference>
<evidence type="ECO:0000313" key="3">
    <source>
        <dbReference type="EMBL" id="PII34754.1"/>
    </source>
</evidence>
<dbReference type="EMBL" id="PEKC01000082">
    <property type="protein sequence ID" value="PII34754.1"/>
    <property type="molecule type" value="Genomic_DNA"/>
</dbReference>
<keyword evidence="2" id="KW-1133">Transmembrane helix</keyword>
<name>A0A2G7T485_9FLAO</name>
<organism evidence="3">
    <name type="scientific">Chryseobacterium sp. B5</name>
    <dbReference type="NCBI Taxonomy" id="2050562"/>
    <lineage>
        <taxon>Bacteria</taxon>
        <taxon>Pseudomonadati</taxon>
        <taxon>Bacteroidota</taxon>
        <taxon>Flavobacteriia</taxon>
        <taxon>Flavobacteriales</taxon>
        <taxon>Weeksellaceae</taxon>
        <taxon>Chryseobacterium group</taxon>
        <taxon>Chryseobacterium</taxon>
    </lineage>
</organism>
<feature type="compositionally biased region" description="Low complexity" evidence="1">
    <location>
        <begin position="146"/>
        <end position="162"/>
    </location>
</feature>
<protein>
    <submittedName>
        <fullName evidence="3">Uncharacterized protein</fullName>
    </submittedName>
</protein>